<evidence type="ECO:0000256" key="4">
    <source>
        <dbReference type="ARBA" id="ARBA00023298"/>
    </source>
</evidence>
<keyword evidence="3" id="KW-1052">Target cell membrane</keyword>
<dbReference type="GO" id="GO:0046931">
    <property type="term" value="P:pore complex assembly"/>
    <property type="evidence" value="ECO:0007669"/>
    <property type="project" value="InterPro"/>
</dbReference>
<comment type="subcellular location">
    <subcellularLocation>
        <location evidence="2">Nematocyst</location>
    </subcellularLocation>
    <subcellularLocation>
        <location evidence="1">Target cell membrane</location>
    </subcellularLocation>
</comment>
<evidence type="ECO:0000256" key="2">
    <source>
        <dbReference type="ARBA" id="ARBA00004532"/>
    </source>
</evidence>
<evidence type="ECO:0000313" key="7">
    <source>
        <dbReference type="Proteomes" id="UP000265080"/>
    </source>
</evidence>
<accession>A0A3P8SCR7</accession>
<dbReference type="AlphaFoldDB" id="A0A3P8SCR7"/>
<evidence type="ECO:0000256" key="1">
    <source>
        <dbReference type="ARBA" id="ARBA00004175"/>
    </source>
</evidence>
<evidence type="ECO:0000256" key="5">
    <source>
        <dbReference type="ARBA" id="ARBA00023331"/>
    </source>
</evidence>
<evidence type="ECO:0000313" key="6">
    <source>
        <dbReference type="Ensembl" id="ENSAPEP00000009880.1"/>
    </source>
</evidence>
<dbReference type="InterPro" id="IPR009104">
    <property type="entry name" value="Anemon_actinoporin-like"/>
</dbReference>
<reference evidence="6" key="3">
    <citation type="submission" date="2025-09" db="UniProtKB">
        <authorList>
            <consortium name="Ensembl"/>
        </authorList>
    </citation>
    <scope>IDENTIFICATION</scope>
</reference>
<dbReference type="PANTHER" id="PTHR40388:SF2">
    <property type="entry name" value="ACTINOPORIN-LIKE PROTEIN"/>
    <property type="match status" value="1"/>
</dbReference>
<dbReference type="GO" id="GO:0044218">
    <property type="term" value="C:other organism cell membrane"/>
    <property type="evidence" value="ECO:0007669"/>
    <property type="project" value="UniProtKB-KW"/>
</dbReference>
<keyword evidence="7" id="KW-1185">Reference proteome</keyword>
<dbReference type="GO" id="GO:0015267">
    <property type="term" value="F:channel activity"/>
    <property type="evidence" value="ECO:0007669"/>
    <property type="project" value="InterPro"/>
</dbReference>
<evidence type="ECO:0000256" key="3">
    <source>
        <dbReference type="ARBA" id="ARBA00022537"/>
    </source>
</evidence>
<dbReference type="GO" id="GO:0051715">
    <property type="term" value="P:cytolysis in another organism"/>
    <property type="evidence" value="ECO:0007669"/>
    <property type="project" value="InterPro"/>
</dbReference>
<keyword evidence="4" id="KW-1053">Target membrane</keyword>
<dbReference type="InterPro" id="IPR050677">
    <property type="entry name" value="Actinoporin_PFT"/>
</dbReference>
<dbReference type="Gene3D" id="2.60.270.20">
    <property type="entry name" value="Cytolysin/lectin"/>
    <property type="match status" value="1"/>
</dbReference>
<name>A0A3P8SCR7_AMPPE</name>
<reference evidence="6 7" key="1">
    <citation type="submission" date="2018-03" db="EMBL/GenBank/DDBJ databases">
        <title>Finding Nemo's genes: A chromosome-scale reference assembly of the genome of the orange clownfish Amphiprion percula.</title>
        <authorList>
            <person name="Lehmann R."/>
        </authorList>
    </citation>
    <scope>NUCLEOTIDE SEQUENCE</scope>
</reference>
<dbReference type="STRING" id="161767.ENSAPEP00000009880"/>
<reference evidence="6" key="2">
    <citation type="submission" date="2025-08" db="UniProtKB">
        <authorList>
            <consortium name="Ensembl"/>
        </authorList>
    </citation>
    <scope>IDENTIFICATION</scope>
</reference>
<dbReference type="InterPro" id="IPR015926">
    <property type="entry name" value="Cytolysin/lectin"/>
</dbReference>
<organism evidence="6 7">
    <name type="scientific">Amphiprion percula</name>
    <name type="common">Orange clownfish</name>
    <name type="synonym">Lutjanus percula</name>
    <dbReference type="NCBI Taxonomy" id="161767"/>
    <lineage>
        <taxon>Eukaryota</taxon>
        <taxon>Metazoa</taxon>
        <taxon>Chordata</taxon>
        <taxon>Craniata</taxon>
        <taxon>Vertebrata</taxon>
        <taxon>Euteleostomi</taxon>
        <taxon>Actinopterygii</taxon>
        <taxon>Neopterygii</taxon>
        <taxon>Teleostei</taxon>
        <taxon>Neoteleostei</taxon>
        <taxon>Acanthomorphata</taxon>
        <taxon>Ovalentaria</taxon>
        <taxon>Pomacentridae</taxon>
        <taxon>Amphiprion</taxon>
    </lineage>
</organism>
<dbReference type="GO" id="GO:0042151">
    <property type="term" value="C:nematocyst"/>
    <property type="evidence" value="ECO:0007669"/>
    <property type="project" value="UniProtKB-SubCell"/>
</dbReference>
<dbReference type="GO" id="GO:0046930">
    <property type="term" value="C:pore complex"/>
    <property type="evidence" value="ECO:0007669"/>
    <property type="project" value="InterPro"/>
</dbReference>
<dbReference type="OMA" id="CNIHIAN"/>
<protein>
    <submittedName>
        <fullName evidence="6">Uncharacterized protein</fullName>
    </submittedName>
</protein>
<dbReference type="SUPFAM" id="SSF63724">
    <property type="entry name" value="Cytolysin/lectin"/>
    <property type="match status" value="1"/>
</dbReference>
<sequence>MICVLLFAGIMGNTHRQCAVRITNKSNNYVLCSPIVYVYSGRCRDALPSTVGPSESGSALFIKTHDTACGSVGVFTYDLYNESTKRVDKKMAVMFSNPYNFDFYSNLYAVGLFDRKQLCDHSLYEKMYYNIGTEFVRGGAGSNLIHERDGLTISANMTDTWVPPGRCELKVSLTDSLHLKFTMFDLLIFNPVFFSLL</sequence>
<keyword evidence="4" id="KW-0472">Membrane</keyword>
<keyword evidence="5" id="KW-0166">Nematocyst</keyword>
<dbReference type="Pfam" id="PF06369">
    <property type="entry name" value="Anemone_cytotox"/>
    <property type="match status" value="1"/>
</dbReference>
<dbReference type="Proteomes" id="UP000265080">
    <property type="component" value="Chromosome 14"/>
</dbReference>
<dbReference type="Ensembl" id="ENSAPET00000010148.1">
    <property type="protein sequence ID" value="ENSAPEP00000009880.1"/>
    <property type="gene ID" value="ENSAPEG00000007099.1"/>
</dbReference>
<dbReference type="GeneTree" id="ENSGT00940000164286"/>
<dbReference type="PANTHER" id="PTHR40388">
    <property type="entry name" value="BRYOPORIN"/>
    <property type="match status" value="1"/>
</dbReference>
<proteinExistence type="predicted"/>
<dbReference type="GO" id="GO:0006812">
    <property type="term" value="P:monoatomic cation transport"/>
    <property type="evidence" value="ECO:0007669"/>
    <property type="project" value="InterPro"/>
</dbReference>